<keyword evidence="1" id="KW-0812">Transmembrane</keyword>
<comment type="caution">
    <text evidence="2">The sequence shown here is derived from an EMBL/GenBank/DDBJ whole genome shotgun (WGS) entry which is preliminary data.</text>
</comment>
<feature type="transmembrane region" description="Helical" evidence="1">
    <location>
        <begin position="15"/>
        <end position="36"/>
    </location>
</feature>
<protein>
    <submittedName>
        <fullName evidence="2">TadE family protein</fullName>
    </submittedName>
</protein>
<evidence type="ECO:0000256" key="1">
    <source>
        <dbReference type="SAM" id="Phobius"/>
    </source>
</evidence>
<evidence type="ECO:0000313" key="2">
    <source>
        <dbReference type="EMBL" id="KIC60013.1"/>
    </source>
</evidence>
<keyword evidence="1" id="KW-1133">Transmembrane helix</keyword>
<reference evidence="2 3" key="1">
    <citation type="submission" date="2014-12" db="EMBL/GenBank/DDBJ databases">
        <title>Genome sequencing of Microbacterium hominis TPW29.</title>
        <authorList>
            <person name="Tan P.W."/>
            <person name="Chan K.-G."/>
        </authorList>
    </citation>
    <scope>NUCLEOTIDE SEQUENCE [LARGE SCALE GENOMIC DNA]</scope>
    <source>
        <strain evidence="2 3">TPW29</strain>
    </source>
</reference>
<organism evidence="2 3">
    <name type="scientific">Microbacterium hominis</name>
    <dbReference type="NCBI Taxonomy" id="162426"/>
    <lineage>
        <taxon>Bacteria</taxon>
        <taxon>Bacillati</taxon>
        <taxon>Actinomycetota</taxon>
        <taxon>Actinomycetes</taxon>
        <taxon>Micrococcales</taxon>
        <taxon>Microbacteriaceae</taxon>
        <taxon>Microbacterium</taxon>
    </lineage>
</organism>
<name>A0A0B4E0D7_9MICO</name>
<gene>
    <name evidence="2" type="ORF">RM52_00935</name>
</gene>
<accession>A0A0B4E0D7</accession>
<proteinExistence type="predicted"/>
<dbReference type="EMBL" id="JWSZ01000001">
    <property type="protein sequence ID" value="KIC60013.1"/>
    <property type="molecule type" value="Genomic_DNA"/>
</dbReference>
<dbReference type="AlphaFoldDB" id="A0A0B4E0D7"/>
<evidence type="ECO:0000313" key="3">
    <source>
        <dbReference type="Proteomes" id="UP000031202"/>
    </source>
</evidence>
<dbReference type="Proteomes" id="UP000031202">
    <property type="component" value="Unassembled WGS sequence"/>
</dbReference>
<sequence length="111" mass="11259">MIRRCDDGGSATAEFAVIVPAVILLIALTAGSLSAVGRLVRLEQAVAQAARLAARGEPDRVAELVATIADARLDAIAVDGDLVCVTASAGVRVPLPLPELSARSCALDGGR</sequence>
<keyword evidence="1" id="KW-0472">Membrane</keyword>